<dbReference type="STRING" id="858640.A3K86_13655"/>
<dbReference type="NCBIfam" id="TIGR01752">
    <property type="entry name" value="flav_long"/>
    <property type="match status" value="1"/>
</dbReference>
<keyword evidence="3 7" id="KW-0813">Transport</keyword>
<evidence type="ECO:0000259" key="8">
    <source>
        <dbReference type="PROSITE" id="PS50902"/>
    </source>
</evidence>
<evidence type="ECO:0000256" key="2">
    <source>
        <dbReference type="ARBA" id="ARBA00005267"/>
    </source>
</evidence>
<dbReference type="PIRSF" id="PIRSF038996">
    <property type="entry name" value="FldA"/>
    <property type="match status" value="1"/>
</dbReference>
<evidence type="ECO:0000256" key="3">
    <source>
        <dbReference type="ARBA" id="ARBA00022448"/>
    </source>
</evidence>
<keyword evidence="10" id="KW-1185">Reference proteome</keyword>
<evidence type="ECO:0000256" key="5">
    <source>
        <dbReference type="ARBA" id="ARBA00022643"/>
    </source>
</evidence>
<dbReference type="GO" id="GO:0009055">
    <property type="term" value="F:electron transfer activity"/>
    <property type="evidence" value="ECO:0007669"/>
    <property type="project" value="UniProtKB-UniRule"/>
</dbReference>
<keyword evidence="4 7" id="KW-0285">Flavoprotein</keyword>
<evidence type="ECO:0000256" key="1">
    <source>
        <dbReference type="ARBA" id="ARBA00001917"/>
    </source>
</evidence>
<name>A0A178K8F5_9GAMM</name>
<dbReference type="AlphaFoldDB" id="A0A178K8F5"/>
<keyword evidence="5 7" id="KW-0288">FMN</keyword>
<evidence type="ECO:0000256" key="4">
    <source>
        <dbReference type="ARBA" id="ARBA00022630"/>
    </source>
</evidence>
<dbReference type="Gene3D" id="3.40.50.360">
    <property type="match status" value="1"/>
</dbReference>
<comment type="cofactor">
    <cofactor evidence="1 7">
        <name>FMN</name>
        <dbReference type="ChEBI" id="CHEBI:58210"/>
    </cofactor>
</comment>
<keyword evidence="6 7" id="KW-0249">Electron transport</keyword>
<proteinExistence type="inferred from homology"/>
<dbReference type="PROSITE" id="PS50902">
    <property type="entry name" value="FLAVODOXIN_LIKE"/>
    <property type="match status" value="1"/>
</dbReference>
<dbReference type="PROSITE" id="PS00201">
    <property type="entry name" value="FLAVODOXIN"/>
    <property type="match status" value="1"/>
</dbReference>
<dbReference type="InterPro" id="IPR008254">
    <property type="entry name" value="Flavodoxin/NO_synth"/>
</dbReference>
<dbReference type="RefSeq" id="WP_068331973.1">
    <property type="nucleotide sequence ID" value="NZ_LVHF01000028.1"/>
</dbReference>
<dbReference type="SUPFAM" id="SSF52218">
    <property type="entry name" value="Flavoproteins"/>
    <property type="match status" value="1"/>
</dbReference>
<dbReference type="InterPro" id="IPR001226">
    <property type="entry name" value="Flavodoxin_CS"/>
</dbReference>
<dbReference type="InterPro" id="IPR010086">
    <property type="entry name" value="Flavodoxin_lc"/>
</dbReference>
<comment type="similarity">
    <text evidence="2 7">Belongs to the flavodoxin family.</text>
</comment>
<dbReference type="NCBIfam" id="NF006739">
    <property type="entry name" value="PRK09267.1-5"/>
    <property type="match status" value="1"/>
</dbReference>
<dbReference type="OrthoDB" id="359268at2"/>
<dbReference type="InterPro" id="IPR050619">
    <property type="entry name" value="Flavodoxin"/>
</dbReference>
<accession>A0A178K8F5</accession>
<comment type="function">
    <text evidence="7">Low-potential electron donor to a number of redox enzymes.</text>
</comment>
<dbReference type="Pfam" id="PF00258">
    <property type="entry name" value="Flavodoxin_1"/>
    <property type="match status" value="1"/>
</dbReference>
<sequence>MTALTSTPFDSTILEKTAVFFGSDTGNTESIAEKIATKLGLEAQDIAGCTSDIFDDYELLILGTPTANYGEMQPDWDYFVPELEDADLSGKKVALFGLGDQIDYPDSFQDAMGDLADLVTEAGGELVGAWSTEGYEFNDSRAVKEEGQFVGLALDEDRQPDLTDDRIATWLTSLGFGA</sequence>
<dbReference type="Proteomes" id="UP000078503">
    <property type="component" value="Unassembled WGS sequence"/>
</dbReference>
<evidence type="ECO:0000256" key="7">
    <source>
        <dbReference type="PIRNR" id="PIRNR038996"/>
    </source>
</evidence>
<dbReference type="PANTHER" id="PTHR42809">
    <property type="entry name" value="FLAVODOXIN 2"/>
    <property type="match status" value="1"/>
</dbReference>
<dbReference type="GO" id="GO:0010181">
    <property type="term" value="F:FMN binding"/>
    <property type="evidence" value="ECO:0007669"/>
    <property type="project" value="UniProtKB-UniRule"/>
</dbReference>
<dbReference type="PANTHER" id="PTHR42809:SF1">
    <property type="entry name" value="FLAVODOXIN 1"/>
    <property type="match status" value="1"/>
</dbReference>
<organism evidence="9 10">
    <name type="scientific">Photobacterium jeanii</name>
    <dbReference type="NCBI Taxonomy" id="858640"/>
    <lineage>
        <taxon>Bacteria</taxon>
        <taxon>Pseudomonadati</taxon>
        <taxon>Pseudomonadota</taxon>
        <taxon>Gammaproteobacteria</taxon>
        <taxon>Vibrionales</taxon>
        <taxon>Vibrionaceae</taxon>
        <taxon>Photobacterium</taxon>
    </lineage>
</organism>
<evidence type="ECO:0000313" key="9">
    <source>
        <dbReference type="EMBL" id="OAN13620.1"/>
    </source>
</evidence>
<dbReference type="EMBL" id="LVHF01000028">
    <property type="protein sequence ID" value="OAN13620.1"/>
    <property type="molecule type" value="Genomic_DNA"/>
</dbReference>
<comment type="caution">
    <text evidence="9">The sequence shown here is derived from an EMBL/GenBank/DDBJ whole genome shotgun (WGS) entry which is preliminary data.</text>
</comment>
<dbReference type="NCBIfam" id="NF006736">
    <property type="entry name" value="PRK09267.1-2"/>
    <property type="match status" value="1"/>
</dbReference>
<feature type="domain" description="Flavodoxin-like" evidence="8">
    <location>
        <begin position="17"/>
        <end position="175"/>
    </location>
</feature>
<reference evidence="9 10" key="1">
    <citation type="submission" date="2016-03" db="EMBL/GenBank/DDBJ databases">
        <title>Photobacterium proteolyticum sp. nov. a protease producing bacterium isolated from ocean sediments of Laizhou Bay.</title>
        <authorList>
            <person name="Li Y."/>
        </authorList>
    </citation>
    <scope>NUCLEOTIDE SEQUENCE [LARGE SCALE GENOMIC DNA]</scope>
    <source>
        <strain evidence="9 10">R-40508</strain>
    </source>
</reference>
<gene>
    <name evidence="9" type="ORF">A3K86_13655</name>
</gene>
<dbReference type="InterPro" id="IPR029039">
    <property type="entry name" value="Flavoprotein-like_sf"/>
</dbReference>
<evidence type="ECO:0000313" key="10">
    <source>
        <dbReference type="Proteomes" id="UP000078503"/>
    </source>
</evidence>
<evidence type="ECO:0000256" key="6">
    <source>
        <dbReference type="ARBA" id="ARBA00022982"/>
    </source>
</evidence>
<protein>
    <recommendedName>
        <fullName evidence="7">Flavodoxin</fullName>
    </recommendedName>
</protein>